<dbReference type="EMBL" id="KJ173786">
    <property type="protein sequence ID" value="AHL18567.1"/>
    <property type="molecule type" value="Genomic_DNA"/>
</dbReference>
<name>W8P0D0_9CAUD</name>
<dbReference type="GeneID" id="18938408"/>
<keyword evidence="3" id="KW-1185">Reference proteome</keyword>
<keyword evidence="1" id="KW-0812">Transmembrane</keyword>
<organism evidence="2 3">
    <name type="scientific">Microbacterium phage vB_MoxS-ISF9</name>
    <dbReference type="NCBI Taxonomy" id="1458670"/>
    <lineage>
        <taxon>Viruses</taxon>
        <taxon>Duplodnaviria</taxon>
        <taxon>Heunggongvirae</taxon>
        <taxon>Uroviricota</taxon>
        <taxon>Caudoviricetes</taxon>
        <taxon>Farahnazvirus</taxon>
        <taxon>Farahnazvirus ISF9</taxon>
    </lineage>
</organism>
<dbReference type="KEGG" id="vg:18938408"/>
<sequence>MEHKLTHTDMALVKVAAVLAALDLIAIAILVVGS</sequence>
<reference evidence="2 3" key="1">
    <citation type="journal article" date="2014" name="Arch. Virol.">
        <title>Complete genome sequence of a novel phage, vB_MoxS-ISF9, infecting methylotrophic Microbacterium: first report of a virulent Microbacterium phage.</title>
        <authorList>
            <person name="Zamani I."/>
            <person name="Bouzari M."/>
            <person name="Emtiazi G."/>
            <person name="Ghasemi S.M."/>
            <person name="Chang H.I."/>
        </authorList>
    </citation>
    <scope>NUCLEOTIDE SEQUENCE [LARGE SCALE GENOMIC DNA]</scope>
</reference>
<gene>
    <name evidence="2" type="ORF">ISF9_097</name>
</gene>
<dbReference type="RefSeq" id="YP_009021542.1">
    <property type="nucleotide sequence ID" value="NC_023859.1"/>
</dbReference>
<feature type="transmembrane region" description="Helical" evidence="1">
    <location>
        <begin position="12"/>
        <end position="32"/>
    </location>
</feature>
<evidence type="ECO:0000256" key="1">
    <source>
        <dbReference type="SAM" id="Phobius"/>
    </source>
</evidence>
<keyword evidence="1" id="KW-1133">Transmembrane helix</keyword>
<dbReference type="Proteomes" id="UP000019700">
    <property type="component" value="Genome"/>
</dbReference>
<keyword evidence="1" id="KW-0472">Membrane</keyword>
<accession>W8P0D0</accession>
<evidence type="ECO:0000313" key="2">
    <source>
        <dbReference type="EMBL" id="AHL18567.1"/>
    </source>
</evidence>
<proteinExistence type="predicted"/>
<evidence type="ECO:0000313" key="3">
    <source>
        <dbReference type="Proteomes" id="UP000019700"/>
    </source>
</evidence>
<protein>
    <submittedName>
        <fullName evidence="2">Uncharacterized protein</fullName>
    </submittedName>
</protein>